<proteinExistence type="predicted"/>
<comment type="caution">
    <text evidence="1">The sequence shown here is derived from an EMBL/GenBank/DDBJ whole genome shotgun (WGS) entry which is preliminary data.</text>
</comment>
<dbReference type="RefSeq" id="WP_043588164.1">
    <property type="nucleotide sequence ID" value="NZ_QWEC01000001.1"/>
</dbReference>
<protein>
    <submittedName>
        <fullName evidence="1">Uncharacterized protein</fullName>
    </submittedName>
</protein>
<accession>A0A399P080</accession>
<evidence type="ECO:0000313" key="2">
    <source>
        <dbReference type="Proteomes" id="UP000266298"/>
    </source>
</evidence>
<reference evidence="1 2" key="1">
    <citation type="submission" date="2018-08" db="EMBL/GenBank/DDBJ databases">
        <title>Genome Sequence of Clavibacter michiganensis Subspecies type strains, and the Atypical Peach-Colored Strains Isolated from Tomato.</title>
        <authorList>
            <person name="Osdaghi E."/>
            <person name="Portier P."/>
            <person name="Briand M."/>
            <person name="Jacques M.-A."/>
        </authorList>
    </citation>
    <scope>NUCLEOTIDE SEQUENCE [LARGE SCALE GENOMIC DNA]</scope>
    <source>
        <strain evidence="1 2">CFBP 7493</strain>
    </source>
</reference>
<evidence type="ECO:0000313" key="1">
    <source>
        <dbReference type="EMBL" id="RII99109.1"/>
    </source>
</evidence>
<organism evidence="1 2">
    <name type="scientific">Clavibacter michiganensis</name>
    <dbReference type="NCBI Taxonomy" id="28447"/>
    <lineage>
        <taxon>Bacteria</taxon>
        <taxon>Bacillati</taxon>
        <taxon>Actinomycetota</taxon>
        <taxon>Actinomycetes</taxon>
        <taxon>Micrococcales</taxon>
        <taxon>Microbacteriaceae</taxon>
        <taxon>Clavibacter</taxon>
    </lineage>
</organism>
<dbReference type="Proteomes" id="UP000266298">
    <property type="component" value="Unassembled WGS sequence"/>
</dbReference>
<name>A0A399P080_9MICO</name>
<gene>
    <name evidence="1" type="ORF">DZF96_00275</name>
</gene>
<dbReference type="AlphaFoldDB" id="A0A399P080"/>
<dbReference type="EMBL" id="QWEC01000001">
    <property type="protein sequence ID" value="RII99109.1"/>
    <property type="molecule type" value="Genomic_DNA"/>
</dbReference>
<sequence>MGIEFLVGHADHHKMQDFLARDHDGVSAVILDAKAGSHQEELADFAAAEGLAVLRDPRTDRLEHPGLHLEQLPGYRPEGYDLKQLAANPSARAELTERVLATQVGLVTAMTPAYFFGIDKRALHLNFTLAEAAQAQSDEPVRPIVTLRSRTPIELVEELASEYMHAGFEDIDLRISPLGGEKDSLVKVRFAFAAADAFTTNGLRVTLGHSGNIGQVGYALGHVDAFSVGIGMREKMNLAADYSRQALEPKLDENGKKIGGGDWEGVYIPALAMTLSKTRAEVLLGHSDLRTRIGRCRIGACAASLTGPLEDHRTHYMHAKAAEVALLQNTPAPWQAEAEAKRLGRALELRELVNKEYKRRGEKILATRTLESLVDDIGEAKVAAVA</sequence>